<dbReference type="EMBL" id="VLTK01000010">
    <property type="protein sequence ID" value="TSI13963.1"/>
    <property type="molecule type" value="Genomic_DNA"/>
</dbReference>
<dbReference type="InterPro" id="IPR006139">
    <property type="entry name" value="D-isomer_2_OHA_DH_cat_dom"/>
</dbReference>
<feature type="domain" description="D-isomer specific 2-hydroxyacid dehydrogenase catalytic" evidence="5">
    <location>
        <begin position="12"/>
        <end position="265"/>
    </location>
</feature>
<feature type="domain" description="D-isomer specific 2-hydroxyacid dehydrogenase NAD-binding" evidence="6">
    <location>
        <begin position="64"/>
        <end position="237"/>
    </location>
</feature>
<evidence type="ECO:0000256" key="1">
    <source>
        <dbReference type="ARBA" id="ARBA00005854"/>
    </source>
</evidence>
<dbReference type="InterPro" id="IPR036291">
    <property type="entry name" value="NAD(P)-bd_dom_sf"/>
</dbReference>
<dbReference type="PANTHER" id="PTHR43333">
    <property type="entry name" value="2-HACID_DH_C DOMAIN-CONTAINING PROTEIN"/>
    <property type="match status" value="1"/>
</dbReference>
<dbReference type="RefSeq" id="WP_143923695.1">
    <property type="nucleotide sequence ID" value="NZ_VLTK01000010.1"/>
</dbReference>
<dbReference type="Pfam" id="PF00389">
    <property type="entry name" value="2-Hacid_dh"/>
    <property type="match status" value="1"/>
</dbReference>
<dbReference type="Gene3D" id="3.40.50.720">
    <property type="entry name" value="NAD(P)-binding Rossmann-like Domain"/>
    <property type="match status" value="2"/>
</dbReference>
<keyword evidence="8" id="KW-1185">Reference proteome</keyword>
<dbReference type="InterPro" id="IPR006140">
    <property type="entry name" value="D-isomer_DH_NAD-bd"/>
</dbReference>
<keyword evidence="2 4" id="KW-0560">Oxidoreductase</keyword>
<evidence type="ECO:0000313" key="8">
    <source>
        <dbReference type="Proteomes" id="UP000316406"/>
    </source>
</evidence>
<sequence length="271" mass="29693">MLIRGGFWTDVERLLELAPGLRWVHVNMAGLDHLNLKLLGERGVVLTNSQGVLDRPIAEFVTGAVLLWSKGLHQSVLHTQQGDWSPREPLSNQSMSTLILGAGGIGTECAKALKAMGFGTIAGFRRDPRRLDPVFDEYVSAEQLPERIGDFDVVICSLPAAESTENLVNDQLLKNLRQAVVFINVGRGGTVDQKVLADALSDRPSSLAVLDVTEPEPLPTGHPLLQCRNVVISPHMAGETVERHDNFSRVFIGNLGRYLRGAPLSDRTQMY</sequence>
<dbReference type="AlphaFoldDB" id="A0A556C934"/>
<organism evidence="7 8">
    <name type="scientific">Brevibacterium aurantiacum</name>
    <dbReference type="NCBI Taxonomy" id="273384"/>
    <lineage>
        <taxon>Bacteria</taxon>
        <taxon>Bacillati</taxon>
        <taxon>Actinomycetota</taxon>
        <taxon>Actinomycetes</taxon>
        <taxon>Micrococcales</taxon>
        <taxon>Brevibacteriaceae</taxon>
        <taxon>Brevibacterium</taxon>
    </lineage>
</organism>
<dbReference type="PANTHER" id="PTHR43333:SF1">
    <property type="entry name" value="D-ISOMER SPECIFIC 2-HYDROXYACID DEHYDROGENASE NAD-BINDING DOMAIN-CONTAINING PROTEIN"/>
    <property type="match status" value="1"/>
</dbReference>
<evidence type="ECO:0000313" key="7">
    <source>
        <dbReference type="EMBL" id="TSI13963.1"/>
    </source>
</evidence>
<gene>
    <name evidence="7" type="ORF">FO013_16785</name>
</gene>
<dbReference type="GO" id="GO:0016616">
    <property type="term" value="F:oxidoreductase activity, acting on the CH-OH group of donors, NAD or NADP as acceptor"/>
    <property type="evidence" value="ECO:0007669"/>
    <property type="project" value="InterPro"/>
</dbReference>
<dbReference type="GO" id="GO:0051287">
    <property type="term" value="F:NAD binding"/>
    <property type="evidence" value="ECO:0007669"/>
    <property type="project" value="InterPro"/>
</dbReference>
<dbReference type="Pfam" id="PF02826">
    <property type="entry name" value="2-Hacid_dh_C"/>
    <property type="match status" value="1"/>
</dbReference>
<reference evidence="7 8" key="1">
    <citation type="submission" date="2019-07" db="EMBL/GenBank/DDBJ databases">
        <title>Draft genome sequence of Brevibacterium aurantiacum XU54 isolated from Xinjiang China.</title>
        <authorList>
            <person name="Xu X."/>
        </authorList>
    </citation>
    <scope>NUCLEOTIDE SEQUENCE [LARGE SCALE GENOMIC DNA]</scope>
    <source>
        <strain evidence="7 8">XU54</strain>
    </source>
</reference>
<dbReference type="CDD" id="cd05300">
    <property type="entry name" value="2-Hacid_dh_1"/>
    <property type="match status" value="1"/>
</dbReference>
<comment type="similarity">
    <text evidence="1 4">Belongs to the D-isomer specific 2-hydroxyacid dehydrogenase family.</text>
</comment>
<protein>
    <submittedName>
        <fullName evidence="7">D-2-hydroxyacid dehydrogenase</fullName>
    </submittedName>
</protein>
<dbReference type="SUPFAM" id="SSF51735">
    <property type="entry name" value="NAD(P)-binding Rossmann-fold domains"/>
    <property type="match status" value="1"/>
</dbReference>
<dbReference type="Proteomes" id="UP000316406">
    <property type="component" value="Unassembled WGS sequence"/>
</dbReference>
<keyword evidence="3" id="KW-0520">NAD</keyword>
<dbReference type="OrthoDB" id="4324715at2"/>
<evidence type="ECO:0000259" key="6">
    <source>
        <dbReference type="Pfam" id="PF02826"/>
    </source>
</evidence>
<accession>A0A556C934</accession>
<name>A0A556C934_BREAU</name>
<evidence type="ECO:0000256" key="4">
    <source>
        <dbReference type="RuleBase" id="RU003719"/>
    </source>
</evidence>
<dbReference type="SUPFAM" id="SSF52283">
    <property type="entry name" value="Formate/glycerate dehydrogenase catalytic domain-like"/>
    <property type="match status" value="1"/>
</dbReference>
<evidence type="ECO:0000256" key="2">
    <source>
        <dbReference type="ARBA" id="ARBA00023002"/>
    </source>
</evidence>
<evidence type="ECO:0000256" key="3">
    <source>
        <dbReference type="ARBA" id="ARBA00023027"/>
    </source>
</evidence>
<comment type="caution">
    <text evidence="7">The sequence shown here is derived from an EMBL/GenBank/DDBJ whole genome shotgun (WGS) entry which is preliminary data.</text>
</comment>
<evidence type="ECO:0000259" key="5">
    <source>
        <dbReference type="Pfam" id="PF00389"/>
    </source>
</evidence>
<proteinExistence type="inferred from homology"/>